<gene>
    <name evidence="1" type="ORF">LC586_03125</name>
</gene>
<evidence type="ECO:0000313" key="1">
    <source>
        <dbReference type="EMBL" id="MCC5598255.1"/>
    </source>
</evidence>
<reference evidence="1 2" key="1">
    <citation type="journal article" date="2021" name="Microorganisms">
        <title>Genome Evolution of Filamentous Cyanobacterium Nostoc Species: From Facultative Symbiosis to Free Living.</title>
        <authorList>
            <person name="Huo D."/>
            <person name="Li H."/>
            <person name="Cai F."/>
            <person name="Guo X."/>
            <person name="Qiao Z."/>
            <person name="Wang W."/>
            <person name="Yu G."/>
            <person name="Li R."/>
        </authorList>
    </citation>
    <scope>NUCLEOTIDE SEQUENCE [LARGE SCALE GENOMIC DNA]</scope>
    <source>
        <strain evidence="1 2">CHAB 5714</strain>
    </source>
</reference>
<comment type="caution">
    <text evidence="1">The sequence shown here is derived from an EMBL/GenBank/DDBJ whole genome shotgun (WGS) entry which is preliminary data.</text>
</comment>
<proteinExistence type="predicted"/>
<protein>
    <submittedName>
        <fullName evidence="1">Uncharacterized protein</fullName>
    </submittedName>
</protein>
<name>A0ABS8I242_9NOSO</name>
<dbReference type="EMBL" id="JAIVFQ010000003">
    <property type="protein sequence ID" value="MCC5598255.1"/>
    <property type="molecule type" value="Genomic_DNA"/>
</dbReference>
<evidence type="ECO:0000313" key="2">
    <source>
        <dbReference type="Proteomes" id="UP001199525"/>
    </source>
</evidence>
<dbReference type="Proteomes" id="UP001199525">
    <property type="component" value="Unassembled WGS sequence"/>
</dbReference>
<organism evidence="1 2">
    <name type="scientific">Nostoc favosum CHAB5714</name>
    <dbReference type="NCBI Taxonomy" id="2780399"/>
    <lineage>
        <taxon>Bacteria</taxon>
        <taxon>Bacillati</taxon>
        <taxon>Cyanobacteriota</taxon>
        <taxon>Cyanophyceae</taxon>
        <taxon>Nostocales</taxon>
        <taxon>Nostocaceae</taxon>
        <taxon>Nostoc</taxon>
        <taxon>Nostoc favosum</taxon>
    </lineage>
</organism>
<sequence>MPAAGCAYALSAMVLISFATVNQLLLLRSHGLDLYNKFSDQQQIHYENDIYRISR</sequence>
<accession>A0ABS8I242</accession>
<dbReference type="RefSeq" id="WP_229482939.1">
    <property type="nucleotide sequence ID" value="NZ_JAIVFQ010000003.1"/>
</dbReference>
<keyword evidence="2" id="KW-1185">Reference proteome</keyword>